<dbReference type="VEuPathDB" id="VectorBase:HLOH_040694"/>
<name>A0A9J6GUE9_HAELO</name>
<gene>
    <name evidence="1" type="ORF">HPB48_001699</name>
</gene>
<sequence>MFRGTTANLALTFSPKAKTRPMVPCDLNYLCGDGALAEDRDFCPRAEDRPDLAVQTFQSGWLLITMRSLDPLSRYPRRQAVVTVARTLAWLLFSTVRALCLLVTESPTRETPPCRPLITELFRGTLLRRLPSSLLLPHIRQLGIL</sequence>
<comment type="caution">
    <text evidence="1">The sequence shown here is derived from an EMBL/GenBank/DDBJ whole genome shotgun (WGS) entry which is preliminary data.</text>
</comment>
<protein>
    <submittedName>
        <fullName evidence="1">Uncharacterized protein</fullName>
    </submittedName>
</protein>
<dbReference type="Proteomes" id="UP000821853">
    <property type="component" value="Unassembled WGS sequence"/>
</dbReference>
<dbReference type="AlphaFoldDB" id="A0A9J6GUE9"/>
<accession>A0A9J6GUE9</accession>
<evidence type="ECO:0000313" key="2">
    <source>
        <dbReference type="Proteomes" id="UP000821853"/>
    </source>
</evidence>
<organism evidence="1 2">
    <name type="scientific">Haemaphysalis longicornis</name>
    <name type="common">Bush tick</name>
    <dbReference type="NCBI Taxonomy" id="44386"/>
    <lineage>
        <taxon>Eukaryota</taxon>
        <taxon>Metazoa</taxon>
        <taxon>Ecdysozoa</taxon>
        <taxon>Arthropoda</taxon>
        <taxon>Chelicerata</taxon>
        <taxon>Arachnida</taxon>
        <taxon>Acari</taxon>
        <taxon>Parasitiformes</taxon>
        <taxon>Ixodida</taxon>
        <taxon>Ixodoidea</taxon>
        <taxon>Ixodidae</taxon>
        <taxon>Haemaphysalinae</taxon>
        <taxon>Haemaphysalis</taxon>
    </lineage>
</organism>
<evidence type="ECO:0000313" key="1">
    <source>
        <dbReference type="EMBL" id="KAH9378811.1"/>
    </source>
</evidence>
<dbReference type="EMBL" id="JABSTR010000009">
    <property type="protein sequence ID" value="KAH9378811.1"/>
    <property type="molecule type" value="Genomic_DNA"/>
</dbReference>
<reference evidence="1 2" key="1">
    <citation type="journal article" date="2020" name="Cell">
        <title>Large-Scale Comparative Analyses of Tick Genomes Elucidate Their Genetic Diversity and Vector Capacities.</title>
        <authorList>
            <consortium name="Tick Genome and Microbiome Consortium (TIGMIC)"/>
            <person name="Jia N."/>
            <person name="Wang J."/>
            <person name="Shi W."/>
            <person name="Du L."/>
            <person name="Sun Y."/>
            <person name="Zhan W."/>
            <person name="Jiang J.F."/>
            <person name="Wang Q."/>
            <person name="Zhang B."/>
            <person name="Ji P."/>
            <person name="Bell-Sakyi L."/>
            <person name="Cui X.M."/>
            <person name="Yuan T.T."/>
            <person name="Jiang B.G."/>
            <person name="Yang W.F."/>
            <person name="Lam T.T."/>
            <person name="Chang Q.C."/>
            <person name="Ding S.J."/>
            <person name="Wang X.J."/>
            <person name="Zhu J.G."/>
            <person name="Ruan X.D."/>
            <person name="Zhao L."/>
            <person name="Wei J.T."/>
            <person name="Ye R.Z."/>
            <person name="Que T.C."/>
            <person name="Du C.H."/>
            <person name="Zhou Y.H."/>
            <person name="Cheng J.X."/>
            <person name="Dai P.F."/>
            <person name="Guo W.B."/>
            <person name="Han X.H."/>
            <person name="Huang E.J."/>
            <person name="Li L.F."/>
            <person name="Wei W."/>
            <person name="Gao Y.C."/>
            <person name="Liu J.Z."/>
            <person name="Shao H.Z."/>
            <person name="Wang X."/>
            <person name="Wang C.C."/>
            <person name="Yang T.C."/>
            <person name="Huo Q.B."/>
            <person name="Li W."/>
            <person name="Chen H.Y."/>
            <person name="Chen S.E."/>
            <person name="Zhou L.G."/>
            <person name="Ni X.B."/>
            <person name="Tian J.H."/>
            <person name="Sheng Y."/>
            <person name="Liu T."/>
            <person name="Pan Y.S."/>
            <person name="Xia L.Y."/>
            <person name="Li J."/>
            <person name="Zhao F."/>
            <person name="Cao W.C."/>
        </authorList>
    </citation>
    <scope>NUCLEOTIDE SEQUENCE [LARGE SCALE GENOMIC DNA]</scope>
    <source>
        <strain evidence="1">HaeL-2018</strain>
    </source>
</reference>
<keyword evidence="2" id="KW-1185">Reference proteome</keyword>
<proteinExistence type="predicted"/>